<keyword evidence="3" id="KW-1185">Reference proteome</keyword>
<gene>
    <name evidence="2" type="ORF">FA09DRAFT_1521</name>
</gene>
<evidence type="ECO:0000313" key="3">
    <source>
        <dbReference type="Proteomes" id="UP000245946"/>
    </source>
</evidence>
<evidence type="ECO:0000259" key="1">
    <source>
        <dbReference type="Pfam" id="PF17171"/>
    </source>
</evidence>
<proteinExistence type="predicted"/>
<dbReference type="OrthoDB" id="198787at2759"/>
<dbReference type="InterPro" id="IPR033468">
    <property type="entry name" value="Metaxin_GST"/>
</dbReference>
<name>A0A316ZL85_9BASI</name>
<protein>
    <recommendedName>
        <fullName evidence="1">Metaxin glutathione S-transferase domain-containing protein</fullName>
    </recommendedName>
</protein>
<sequence>MSFFPPVPDFVARLFSAFPLHVFPAAACHPPLPAPSARAQLVVPRPRRDLRARDAPGDVAALRWLVEAELRGVQLEVVELDFAEDAWGAQDAPPFLIAPHGRLVVPTAGLHTYFSTHAPFEWERAELPETHSTAAVPGPWTTSAQAAQAHALAALLETDLQAGVLQAQAALPDPSGSARALLSRAAHAQRLSPARRARAQAAKLAPLTPTARVPGWEWSLAGLLGGSGVLSTGAAEEDEEESSQLAWDPAAALARAREAIAAVAQMVQPEGWCCGARSATPLDALLFAQLHTLLSLPLPPGVHGAAEPGSLREELLRHPNLIAWTRRVYAARERKTQ</sequence>
<dbReference type="RefSeq" id="XP_025601362.1">
    <property type="nucleotide sequence ID" value="XM_025739195.1"/>
</dbReference>
<dbReference type="Pfam" id="PF17171">
    <property type="entry name" value="GST_C_6"/>
    <property type="match status" value="1"/>
</dbReference>
<dbReference type="EMBL" id="KZ819283">
    <property type="protein sequence ID" value="PWO01084.1"/>
    <property type="molecule type" value="Genomic_DNA"/>
</dbReference>
<organism evidence="2 3">
    <name type="scientific">Tilletiopsis washingtonensis</name>
    <dbReference type="NCBI Taxonomy" id="58919"/>
    <lineage>
        <taxon>Eukaryota</taxon>
        <taxon>Fungi</taxon>
        <taxon>Dikarya</taxon>
        <taxon>Basidiomycota</taxon>
        <taxon>Ustilaginomycotina</taxon>
        <taxon>Exobasidiomycetes</taxon>
        <taxon>Entylomatales</taxon>
        <taxon>Entylomatales incertae sedis</taxon>
        <taxon>Tilletiopsis</taxon>
    </lineage>
</organism>
<reference evidence="2 3" key="1">
    <citation type="journal article" date="2018" name="Mol. Biol. Evol.">
        <title>Broad Genomic Sampling Reveals a Smut Pathogenic Ancestry of the Fungal Clade Ustilaginomycotina.</title>
        <authorList>
            <person name="Kijpornyongpan T."/>
            <person name="Mondo S.J."/>
            <person name="Barry K."/>
            <person name="Sandor L."/>
            <person name="Lee J."/>
            <person name="Lipzen A."/>
            <person name="Pangilinan J."/>
            <person name="LaButti K."/>
            <person name="Hainaut M."/>
            <person name="Henrissat B."/>
            <person name="Grigoriev I.V."/>
            <person name="Spatafora J.W."/>
            <person name="Aime M.C."/>
        </authorList>
    </citation>
    <scope>NUCLEOTIDE SEQUENCE [LARGE SCALE GENOMIC DNA]</scope>
    <source>
        <strain evidence="2 3">MCA 4186</strain>
    </source>
</reference>
<dbReference type="Proteomes" id="UP000245946">
    <property type="component" value="Unassembled WGS sequence"/>
</dbReference>
<evidence type="ECO:0000313" key="2">
    <source>
        <dbReference type="EMBL" id="PWO01084.1"/>
    </source>
</evidence>
<feature type="domain" description="Metaxin glutathione S-transferase" evidence="1">
    <location>
        <begin position="256"/>
        <end position="328"/>
    </location>
</feature>
<dbReference type="GeneID" id="37266741"/>
<accession>A0A316ZL85</accession>
<dbReference type="AlphaFoldDB" id="A0A316ZL85"/>